<feature type="region of interest" description="Disordered" evidence="1">
    <location>
        <begin position="375"/>
        <end position="399"/>
    </location>
</feature>
<keyword evidence="4" id="KW-0328">Glycosyltransferase</keyword>
<dbReference type="Pfam" id="PF00534">
    <property type="entry name" value="Glycos_transf_1"/>
    <property type="match status" value="1"/>
</dbReference>
<dbReference type="PANTHER" id="PTHR45947">
    <property type="entry name" value="SULFOQUINOVOSYL TRANSFERASE SQD2"/>
    <property type="match status" value="1"/>
</dbReference>
<dbReference type="Pfam" id="PF13439">
    <property type="entry name" value="Glyco_transf_4"/>
    <property type="match status" value="1"/>
</dbReference>
<evidence type="ECO:0000259" key="3">
    <source>
        <dbReference type="Pfam" id="PF13439"/>
    </source>
</evidence>
<dbReference type="InterPro" id="IPR001296">
    <property type="entry name" value="Glyco_trans_1"/>
</dbReference>
<feature type="domain" description="Glycosyltransferase subfamily 4-like N-terminal" evidence="3">
    <location>
        <begin position="14"/>
        <end position="190"/>
    </location>
</feature>
<comment type="caution">
    <text evidence="4">The sequence shown here is derived from an EMBL/GenBank/DDBJ whole genome shotgun (WGS) entry which is preliminary data.</text>
</comment>
<dbReference type="EC" id="2.4.-.-" evidence="4"/>
<dbReference type="EMBL" id="JAGIZA010000031">
    <property type="protein sequence ID" value="MBP0496239.1"/>
    <property type="molecule type" value="Genomic_DNA"/>
</dbReference>
<name>A0A940N445_9PROT</name>
<organism evidence="4 5">
    <name type="scientific">Roseomonas indoligenes</name>
    <dbReference type="NCBI Taxonomy" id="2820811"/>
    <lineage>
        <taxon>Bacteria</taxon>
        <taxon>Pseudomonadati</taxon>
        <taxon>Pseudomonadota</taxon>
        <taxon>Alphaproteobacteria</taxon>
        <taxon>Acetobacterales</taxon>
        <taxon>Roseomonadaceae</taxon>
        <taxon>Roseomonas</taxon>
    </lineage>
</organism>
<keyword evidence="4" id="KW-0808">Transferase</keyword>
<dbReference type="PANTHER" id="PTHR45947:SF3">
    <property type="entry name" value="SULFOQUINOVOSYL TRANSFERASE SQD2"/>
    <property type="match status" value="1"/>
</dbReference>
<evidence type="ECO:0000259" key="2">
    <source>
        <dbReference type="Pfam" id="PF00534"/>
    </source>
</evidence>
<keyword evidence="5" id="KW-1185">Reference proteome</keyword>
<dbReference type="Gene3D" id="3.40.50.2000">
    <property type="entry name" value="Glycogen Phosphorylase B"/>
    <property type="match status" value="2"/>
</dbReference>
<dbReference type="InterPro" id="IPR050194">
    <property type="entry name" value="Glycosyltransferase_grp1"/>
</dbReference>
<accession>A0A940N445</accession>
<protein>
    <submittedName>
        <fullName evidence="4">Glycosyltransferase</fullName>
        <ecNumber evidence="4">2.4.-.-</ecNumber>
    </submittedName>
</protein>
<reference evidence="4" key="1">
    <citation type="submission" date="2021-03" db="EMBL/GenBank/DDBJ databases">
        <authorList>
            <person name="So Y."/>
        </authorList>
    </citation>
    <scope>NUCLEOTIDE SEQUENCE</scope>
    <source>
        <strain evidence="4">SG15</strain>
    </source>
</reference>
<gene>
    <name evidence="4" type="ORF">J5Y10_25875</name>
</gene>
<evidence type="ECO:0000313" key="4">
    <source>
        <dbReference type="EMBL" id="MBP0496239.1"/>
    </source>
</evidence>
<dbReference type="InterPro" id="IPR028098">
    <property type="entry name" value="Glyco_trans_4-like_N"/>
</dbReference>
<feature type="domain" description="Glycosyl transferase family 1" evidence="2">
    <location>
        <begin position="207"/>
        <end position="354"/>
    </location>
</feature>
<evidence type="ECO:0000313" key="5">
    <source>
        <dbReference type="Proteomes" id="UP000677537"/>
    </source>
</evidence>
<proteinExistence type="predicted"/>
<dbReference type="GO" id="GO:0016757">
    <property type="term" value="F:glycosyltransferase activity"/>
    <property type="evidence" value="ECO:0007669"/>
    <property type="project" value="UniProtKB-KW"/>
</dbReference>
<sequence length="399" mass="43318">MRVALVSDPLTVHGGAERVIEQMLSLFPQADVFAIVDIVPPAQRGFLGDRPVTTSFIQRIPGGARRYQSLFPLWPLAVEQFDLTAYDLVLSSHHGVAYGVLTRPGQVHVSYVHSPMRYAWDQQHAYLREAGLERGAKSWLARWALHKARLWDFAAAQRPDILVANSQFVAGRIRTAHRREATVIHPPVATRALASWARTDQGPPGGYYLSVGRLVPYKRTELLARAFAQMPDLRLKIVGDGPDAKRIAALAAPNVELLGRVPTEEVHRLMAGADALVYAGIEDFGIAAVEAQATGTPVVAYRAGGMAEIIVGSGSPGTTGGFIESQTEDGIIAAVRAFEEARRPRASDCIANAARFSEERFRESFAGVVERALASKGQPEVPIGREQPAAWPPELAAAE</sequence>
<dbReference type="Proteomes" id="UP000677537">
    <property type="component" value="Unassembled WGS sequence"/>
</dbReference>
<feature type="compositionally biased region" description="Low complexity" evidence="1">
    <location>
        <begin position="386"/>
        <end position="399"/>
    </location>
</feature>
<dbReference type="AlphaFoldDB" id="A0A940N445"/>
<evidence type="ECO:0000256" key="1">
    <source>
        <dbReference type="SAM" id="MobiDB-lite"/>
    </source>
</evidence>
<dbReference type="RefSeq" id="WP_209377032.1">
    <property type="nucleotide sequence ID" value="NZ_JAGIZA010000031.1"/>
</dbReference>
<dbReference type="SUPFAM" id="SSF53756">
    <property type="entry name" value="UDP-Glycosyltransferase/glycogen phosphorylase"/>
    <property type="match status" value="1"/>
</dbReference>